<dbReference type="Gene3D" id="1.20.1310.10">
    <property type="entry name" value="Cullin Repeats"/>
    <property type="match status" value="5"/>
</dbReference>
<dbReference type="InterPro" id="IPR036390">
    <property type="entry name" value="WH_DNA-bd_sf"/>
</dbReference>
<accession>A0A9J8D1G4</accession>
<dbReference type="FunFam" id="1.20.1310.10:FF:000019">
    <property type="entry name" value="Cullin 1"/>
    <property type="match status" value="1"/>
</dbReference>
<dbReference type="GO" id="GO:0070936">
    <property type="term" value="P:protein K48-linked ubiquitination"/>
    <property type="evidence" value="ECO:0007669"/>
    <property type="project" value="UniProtKB-ARBA"/>
</dbReference>
<dbReference type="GO" id="GO:0031461">
    <property type="term" value="C:cullin-RING ubiquitin ligase complex"/>
    <property type="evidence" value="ECO:0007669"/>
    <property type="project" value="InterPro"/>
</dbReference>
<reference evidence="12" key="2">
    <citation type="submission" date="2025-09" db="UniProtKB">
        <authorList>
            <consortium name="Ensembl"/>
        </authorList>
    </citation>
    <scope>IDENTIFICATION</scope>
</reference>
<dbReference type="FunFam" id="1.10.10.10:FF:000161">
    <property type="entry name" value="Cullin 1"/>
    <property type="match status" value="1"/>
</dbReference>
<evidence type="ECO:0000259" key="11">
    <source>
        <dbReference type="PROSITE" id="PS50069"/>
    </source>
</evidence>
<dbReference type="InterPro" id="IPR001373">
    <property type="entry name" value="Cullin_N"/>
</dbReference>
<keyword evidence="6" id="KW-0832">Ubl conjugation</keyword>
<dbReference type="Pfam" id="PF00888">
    <property type="entry name" value="Cullin"/>
    <property type="match status" value="2"/>
</dbReference>
<dbReference type="FunFam" id="4.10.1030.10:FF:000001">
    <property type="entry name" value="Putative Cullin-1"/>
    <property type="match status" value="1"/>
</dbReference>
<proteinExistence type="inferred from homology"/>
<dbReference type="Pfam" id="PF26557">
    <property type="entry name" value="Cullin_AB"/>
    <property type="match status" value="1"/>
</dbReference>
<dbReference type="SUPFAM" id="SSF75632">
    <property type="entry name" value="Cullin homology domain"/>
    <property type="match status" value="1"/>
</dbReference>
<dbReference type="FunFam" id="1.10.10.10:FF:000014">
    <property type="entry name" value="Cullin 1"/>
    <property type="match status" value="1"/>
</dbReference>
<evidence type="ECO:0000256" key="9">
    <source>
        <dbReference type="RuleBase" id="RU003829"/>
    </source>
</evidence>
<feature type="domain" description="Cullin family profile" evidence="11">
    <location>
        <begin position="362"/>
        <end position="589"/>
    </location>
</feature>
<evidence type="ECO:0000256" key="6">
    <source>
        <dbReference type="ARBA" id="ARBA00022843"/>
    </source>
</evidence>
<organism evidence="12 13">
    <name type="scientific">Cyprinus carpio carpio</name>
    <dbReference type="NCBI Taxonomy" id="630221"/>
    <lineage>
        <taxon>Eukaryota</taxon>
        <taxon>Metazoa</taxon>
        <taxon>Chordata</taxon>
        <taxon>Craniata</taxon>
        <taxon>Vertebrata</taxon>
        <taxon>Euteleostomi</taxon>
        <taxon>Actinopterygii</taxon>
        <taxon>Neopterygii</taxon>
        <taxon>Teleostei</taxon>
        <taxon>Ostariophysi</taxon>
        <taxon>Cypriniformes</taxon>
        <taxon>Cyprinidae</taxon>
        <taxon>Cyprininae</taxon>
        <taxon>Cyprinus</taxon>
    </lineage>
</organism>
<keyword evidence="3" id="KW-0488">Methylation</keyword>
<evidence type="ECO:0000256" key="8">
    <source>
        <dbReference type="PROSITE-ProRule" id="PRU00330"/>
    </source>
</evidence>
<dbReference type="Gene3D" id="4.10.1030.10">
    <property type="entry name" value="Ring Box Chain A, domain 5"/>
    <property type="match status" value="1"/>
</dbReference>
<dbReference type="FunFam" id="1.20.1310.10:FF:000007">
    <property type="entry name" value="Cullin 1"/>
    <property type="match status" value="1"/>
</dbReference>
<dbReference type="GO" id="GO:0031625">
    <property type="term" value="F:ubiquitin protein ligase binding"/>
    <property type="evidence" value="ECO:0007669"/>
    <property type="project" value="InterPro"/>
</dbReference>
<dbReference type="Proteomes" id="UP001108240">
    <property type="component" value="Unplaced"/>
</dbReference>
<dbReference type="PROSITE" id="PS01256">
    <property type="entry name" value="CULLIN_1"/>
    <property type="match status" value="1"/>
</dbReference>
<dbReference type="SUPFAM" id="SSF74788">
    <property type="entry name" value="Cullin repeat-like"/>
    <property type="match status" value="1"/>
</dbReference>
<dbReference type="InterPro" id="IPR019559">
    <property type="entry name" value="Cullin_neddylation_domain"/>
</dbReference>
<dbReference type="GeneTree" id="ENSGT00940000154774"/>
<dbReference type="SUPFAM" id="SSF46785">
    <property type="entry name" value="Winged helix' DNA-binding domain"/>
    <property type="match status" value="1"/>
</dbReference>
<evidence type="ECO:0000256" key="1">
    <source>
        <dbReference type="ARBA" id="ARBA00004906"/>
    </source>
</evidence>
<dbReference type="FunFam" id="3.30.230.130:FF:000003">
    <property type="entry name" value="Cullin 2"/>
    <property type="match status" value="1"/>
</dbReference>
<dbReference type="PANTHER" id="PTHR11932">
    <property type="entry name" value="CULLIN"/>
    <property type="match status" value="1"/>
</dbReference>
<dbReference type="InterPro" id="IPR036317">
    <property type="entry name" value="Cullin_homology_sf"/>
</dbReference>
<evidence type="ECO:0000256" key="5">
    <source>
        <dbReference type="ARBA" id="ARBA00022786"/>
    </source>
</evidence>
<dbReference type="Gene3D" id="1.10.10.10">
    <property type="entry name" value="Winged helix-like DNA-binding domain superfamily/Winged helix DNA-binding domain"/>
    <property type="match status" value="2"/>
</dbReference>
<dbReference type="InterPro" id="IPR016159">
    <property type="entry name" value="Cullin_repeat-like_dom_sf"/>
</dbReference>
<dbReference type="InterPro" id="IPR036388">
    <property type="entry name" value="WH-like_DNA-bd_sf"/>
</dbReference>
<reference evidence="12" key="1">
    <citation type="submission" date="2025-08" db="UniProtKB">
        <authorList>
            <consortium name="Ensembl"/>
        </authorList>
    </citation>
    <scope>IDENTIFICATION</scope>
</reference>
<evidence type="ECO:0000256" key="10">
    <source>
        <dbReference type="SAM" id="MobiDB-lite"/>
    </source>
</evidence>
<dbReference type="InterPro" id="IPR059120">
    <property type="entry name" value="Cullin-like_AB"/>
</dbReference>
<feature type="region of interest" description="Disordered" evidence="10">
    <location>
        <begin position="61"/>
        <end position="80"/>
    </location>
</feature>
<dbReference type="FunFam" id="1.20.1310.10:FF:000023">
    <property type="entry name" value="cullin-1"/>
    <property type="match status" value="1"/>
</dbReference>
<keyword evidence="5" id="KW-0833">Ubl conjugation pathway</keyword>
<name>A0A9J8D1G4_CYPCA</name>
<dbReference type="Pfam" id="PF10557">
    <property type="entry name" value="Cullin_Nedd8"/>
    <property type="match status" value="1"/>
</dbReference>
<sequence>MSSNRTQTPHGLKQIGLDQIWDDLRAGIQQVYTRQSMAKSRYMELYTHVYNYCTSVHQSNQARGAGAPPSKPSKKTPTPGGAQFVGLELYKRLKEFLKNYLTNLLKDGEDLMDESVLKFYTQQWEDYRFSSKVLNGICAYLNRHWVRRECDEGRKGIYEIYSLALVTWRECLFRPLNKQVTNAVLKLIEKERNGETINTRLISGVVQSYGARLLEEQRRVQVYLHESTQDELARKCEQVLIEKHLEIFHTEFQNLLDADKNEDLGRMYNLVSRITDGLGELKKLLETHIYNQGLAAIEKCGESALNDPKMYVQTILDVHKKYNALVMSAFNNDAGFVAALDKACGRFINNNAVTKMVQSSSKSPELLARYCDSLLKKSSKNPEEAELEDTLNQVMVVFKYIEDKDVFQKFYAKMLAKRLVHQNSASDDAEASMISKLKQACGFEYTSKLQRMFQDIGVSKDLNEQFKKHLTNSEPLDLDFSIQVLSSGSWPFQQSCTFALPSELERSYQRFTAFYASRHSGRKLTWLYHLSKGELVTNCFKNRYTLQASTFQMAILLQYNTEDVYTVQQLTDSTQIKIDILVQVLQILLKSKLLVLEDENANVDEVEFKPDTLIKLFLGYKNKKLRVNINVPMKTEQKQEQETTHKNIEEDRKLLIQAAIVRIMKMRKVLKHQQLLAEVLNQLSSRFKPRVPVIKKCIDILIEKEYLERVDGEKDTYSYLA</sequence>
<keyword evidence="13" id="KW-1185">Reference proteome</keyword>
<evidence type="ECO:0000256" key="4">
    <source>
        <dbReference type="ARBA" id="ARBA00022499"/>
    </source>
</evidence>
<dbReference type="Ensembl" id="ENSCCRT00000131274.1">
    <property type="protein sequence ID" value="ENSCCRP00000175768.1"/>
    <property type="gene ID" value="ENSCCRG00000061481.1"/>
</dbReference>
<dbReference type="InterPro" id="IPR016158">
    <property type="entry name" value="Cullin_homology"/>
</dbReference>
<keyword evidence="4" id="KW-1017">Isopeptide bond</keyword>
<dbReference type="GO" id="GO:0031146">
    <property type="term" value="P:SCF-dependent proteasomal ubiquitin-dependent protein catabolic process"/>
    <property type="evidence" value="ECO:0007669"/>
    <property type="project" value="UniProtKB-ARBA"/>
</dbReference>
<dbReference type="GO" id="GO:0006915">
    <property type="term" value="P:apoptotic process"/>
    <property type="evidence" value="ECO:0007669"/>
    <property type="project" value="UniProtKB-ARBA"/>
</dbReference>
<dbReference type="InterPro" id="IPR016157">
    <property type="entry name" value="Cullin_CS"/>
</dbReference>
<evidence type="ECO:0000256" key="2">
    <source>
        <dbReference type="ARBA" id="ARBA00006019"/>
    </source>
</evidence>
<evidence type="ECO:0000313" key="12">
    <source>
        <dbReference type="Ensembl" id="ENSCCRP00000175768.1"/>
    </source>
</evidence>
<comment type="pathway">
    <text evidence="1">Protein modification; protein ubiquitination.</text>
</comment>
<evidence type="ECO:0000256" key="3">
    <source>
        <dbReference type="ARBA" id="ARBA00022481"/>
    </source>
</evidence>
<dbReference type="SMART" id="SM00884">
    <property type="entry name" value="Cullin_Nedd8"/>
    <property type="match status" value="1"/>
</dbReference>
<dbReference type="PROSITE" id="PS50069">
    <property type="entry name" value="CULLIN_2"/>
    <property type="match status" value="1"/>
</dbReference>
<dbReference type="AlphaFoldDB" id="A0A9J8D1G4"/>
<evidence type="ECO:0000256" key="7">
    <source>
        <dbReference type="ARBA" id="ARBA00069612"/>
    </source>
</evidence>
<protein>
    <recommendedName>
        <fullName evidence="7">Cullin-1</fullName>
    </recommendedName>
</protein>
<evidence type="ECO:0000313" key="13">
    <source>
        <dbReference type="Proteomes" id="UP001108240"/>
    </source>
</evidence>
<dbReference type="InterPro" id="IPR045093">
    <property type="entry name" value="Cullin"/>
</dbReference>
<dbReference type="SMART" id="SM00182">
    <property type="entry name" value="CULLIN"/>
    <property type="match status" value="1"/>
</dbReference>
<comment type="similarity">
    <text evidence="2 8 9">Belongs to the cullin family.</text>
</comment>